<dbReference type="InterPro" id="IPR014757">
    <property type="entry name" value="Tscrpt_reg_IclR_C"/>
</dbReference>
<keyword evidence="1" id="KW-0805">Transcription regulation</keyword>
<dbReference type="Pfam" id="PF09339">
    <property type="entry name" value="HTH_IclR"/>
    <property type="match status" value="1"/>
</dbReference>
<accession>A0ABT8S2Y5</accession>
<reference evidence="5" key="1">
    <citation type="submission" date="2023-06" db="EMBL/GenBank/DDBJ databases">
        <authorList>
            <person name="Jiang Y."/>
            <person name="Liu Q."/>
        </authorList>
    </citation>
    <scope>NUCLEOTIDE SEQUENCE</scope>
    <source>
        <strain evidence="5">CGMCC 1.12090</strain>
    </source>
</reference>
<dbReference type="Gene3D" id="3.30.450.40">
    <property type="match status" value="1"/>
</dbReference>
<evidence type="ECO:0000259" key="4">
    <source>
        <dbReference type="PROSITE" id="PS51078"/>
    </source>
</evidence>
<comment type="caution">
    <text evidence="5">The sequence shown here is derived from an EMBL/GenBank/DDBJ whole genome shotgun (WGS) entry which is preliminary data.</text>
</comment>
<dbReference type="InterPro" id="IPR011991">
    <property type="entry name" value="ArsR-like_HTH"/>
</dbReference>
<protein>
    <submittedName>
        <fullName evidence="5">Helix-turn-helix domain-containing protein</fullName>
    </submittedName>
</protein>
<dbReference type="SUPFAM" id="SSF55781">
    <property type="entry name" value="GAF domain-like"/>
    <property type="match status" value="1"/>
</dbReference>
<dbReference type="PANTHER" id="PTHR30136">
    <property type="entry name" value="HELIX-TURN-HELIX TRANSCRIPTIONAL REGULATOR, ICLR FAMILY"/>
    <property type="match status" value="1"/>
</dbReference>
<dbReference type="PROSITE" id="PS51078">
    <property type="entry name" value="ICLR_ED"/>
    <property type="match status" value="1"/>
</dbReference>
<feature type="domain" description="IclR-ED" evidence="4">
    <location>
        <begin position="64"/>
        <end position="249"/>
    </location>
</feature>
<dbReference type="InterPro" id="IPR005471">
    <property type="entry name" value="Tscrpt_reg_IclR_N"/>
</dbReference>
<dbReference type="InterPro" id="IPR036388">
    <property type="entry name" value="WH-like_DNA-bd_sf"/>
</dbReference>
<dbReference type="Proteomes" id="UP001169027">
    <property type="component" value="Unassembled WGS sequence"/>
</dbReference>
<dbReference type="CDD" id="cd00090">
    <property type="entry name" value="HTH_ARSR"/>
    <property type="match status" value="1"/>
</dbReference>
<dbReference type="SMART" id="SM00346">
    <property type="entry name" value="HTH_ICLR"/>
    <property type="match status" value="1"/>
</dbReference>
<proteinExistence type="predicted"/>
<evidence type="ECO:0000313" key="5">
    <source>
        <dbReference type="EMBL" id="MDO1532327.1"/>
    </source>
</evidence>
<gene>
    <name evidence="5" type="ORF">Q2T77_08500</name>
</gene>
<dbReference type="EMBL" id="JAUKVY010000005">
    <property type="protein sequence ID" value="MDO1532327.1"/>
    <property type="molecule type" value="Genomic_DNA"/>
</dbReference>
<dbReference type="InterPro" id="IPR036390">
    <property type="entry name" value="WH_DNA-bd_sf"/>
</dbReference>
<dbReference type="Gene3D" id="1.10.10.10">
    <property type="entry name" value="Winged helix-like DNA-binding domain superfamily/Winged helix DNA-binding domain"/>
    <property type="match status" value="1"/>
</dbReference>
<keyword evidence="2" id="KW-0238">DNA-binding</keyword>
<dbReference type="InterPro" id="IPR050707">
    <property type="entry name" value="HTH_MetabolicPath_Reg"/>
</dbReference>
<dbReference type="SUPFAM" id="SSF46785">
    <property type="entry name" value="Winged helix' DNA-binding domain"/>
    <property type="match status" value="1"/>
</dbReference>
<keyword evidence="6" id="KW-1185">Reference proteome</keyword>
<sequence length="264" mass="27846">MTILQSASNVLRLMAGKGRPLTVSEVADGLALPKSSTSRLLKQMLECDLLERDRVTLSYGPALLMLELGRLVQASTPILQRMEQELEALVQATGHTGYISVLDETKHSVVVLRVFHGRHALRVVTDPGQRGIASRTSTGHALLARLDDSVIDAAFGGEPAADDGPGAPSLAQLKRRLQRVRRRGWASALNESLPDVGSVSCAVGSPASGETWAFCLSFPAALAEQQGFLEGLAEPLVQSARALGQAAGDPAWQAAAPAVSPSVD</sequence>
<evidence type="ECO:0000313" key="6">
    <source>
        <dbReference type="Proteomes" id="UP001169027"/>
    </source>
</evidence>
<evidence type="ECO:0000256" key="3">
    <source>
        <dbReference type="ARBA" id="ARBA00023163"/>
    </source>
</evidence>
<dbReference type="InterPro" id="IPR029016">
    <property type="entry name" value="GAF-like_dom_sf"/>
</dbReference>
<dbReference type="PANTHER" id="PTHR30136:SF35">
    <property type="entry name" value="HTH-TYPE TRANSCRIPTIONAL REGULATOR RV1719"/>
    <property type="match status" value="1"/>
</dbReference>
<evidence type="ECO:0000256" key="2">
    <source>
        <dbReference type="ARBA" id="ARBA00023125"/>
    </source>
</evidence>
<keyword evidence="3" id="KW-0804">Transcription</keyword>
<dbReference type="Pfam" id="PF01614">
    <property type="entry name" value="IclR_C"/>
    <property type="match status" value="1"/>
</dbReference>
<organism evidence="5 6">
    <name type="scientific">Variovorax ginsengisoli</name>
    <dbReference type="NCBI Taxonomy" id="363844"/>
    <lineage>
        <taxon>Bacteria</taxon>
        <taxon>Pseudomonadati</taxon>
        <taxon>Pseudomonadota</taxon>
        <taxon>Betaproteobacteria</taxon>
        <taxon>Burkholderiales</taxon>
        <taxon>Comamonadaceae</taxon>
        <taxon>Variovorax</taxon>
    </lineage>
</organism>
<evidence type="ECO:0000256" key="1">
    <source>
        <dbReference type="ARBA" id="ARBA00023015"/>
    </source>
</evidence>
<name>A0ABT8S2Y5_9BURK</name>
<dbReference type="RefSeq" id="WP_301806816.1">
    <property type="nucleotide sequence ID" value="NZ_JAUJZH010000005.1"/>
</dbReference>